<dbReference type="EMBL" id="BLLF01000002">
    <property type="protein sequence ID" value="GFH05578.1"/>
    <property type="molecule type" value="Genomic_DNA"/>
</dbReference>
<keyword evidence="2" id="KW-1185">Reference proteome</keyword>
<gene>
    <name evidence="1" type="ORF">HaLaN_00062</name>
</gene>
<accession>A0A699YCK7</accession>
<evidence type="ECO:0000313" key="2">
    <source>
        <dbReference type="Proteomes" id="UP000485058"/>
    </source>
</evidence>
<comment type="caution">
    <text evidence="1">The sequence shown here is derived from an EMBL/GenBank/DDBJ whole genome shotgun (WGS) entry which is preliminary data.</text>
</comment>
<sequence>MYLFELNKIPPGRLVPQSFPHVPLVPLVANWPEPRQMDAVLGFAAGWDAMACYDSDDEELTAGPRFRPGKKVRCGLEAWAKRQAGAAMLQRGAVVVPGRSSWGLGRSSCGARQEQLWCQAGAAVVPGRSSCGARG</sequence>
<dbReference type="AlphaFoldDB" id="A0A699YCK7"/>
<dbReference type="Proteomes" id="UP000485058">
    <property type="component" value="Unassembled WGS sequence"/>
</dbReference>
<protein>
    <submittedName>
        <fullName evidence="1">Uncharacterized protein</fullName>
    </submittedName>
</protein>
<proteinExistence type="predicted"/>
<organism evidence="1 2">
    <name type="scientific">Haematococcus lacustris</name>
    <name type="common">Green alga</name>
    <name type="synonym">Haematococcus pluvialis</name>
    <dbReference type="NCBI Taxonomy" id="44745"/>
    <lineage>
        <taxon>Eukaryota</taxon>
        <taxon>Viridiplantae</taxon>
        <taxon>Chlorophyta</taxon>
        <taxon>core chlorophytes</taxon>
        <taxon>Chlorophyceae</taxon>
        <taxon>CS clade</taxon>
        <taxon>Chlamydomonadales</taxon>
        <taxon>Haematococcaceae</taxon>
        <taxon>Haematococcus</taxon>
    </lineage>
</organism>
<evidence type="ECO:0000313" key="1">
    <source>
        <dbReference type="EMBL" id="GFH05578.1"/>
    </source>
</evidence>
<reference evidence="1 2" key="1">
    <citation type="submission" date="2020-02" db="EMBL/GenBank/DDBJ databases">
        <title>Draft genome sequence of Haematococcus lacustris strain NIES-144.</title>
        <authorList>
            <person name="Morimoto D."/>
            <person name="Nakagawa S."/>
            <person name="Yoshida T."/>
            <person name="Sawayama S."/>
        </authorList>
    </citation>
    <scope>NUCLEOTIDE SEQUENCE [LARGE SCALE GENOMIC DNA]</scope>
    <source>
        <strain evidence="1 2">NIES-144</strain>
    </source>
</reference>
<name>A0A699YCK7_HAELA</name>